<reference evidence="1" key="1">
    <citation type="journal article" date="2008" name="BMC Genomics">
        <title>A conifer genomics resource of 200,000 spruce (Picea spp.) ESTs and 6,464 high-quality, sequence-finished full-length cDNAs for Sitka spruce (Picea sitchensis).</title>
        <authorList>
            <person name="Ralph S.G."/>
            <person name="Chun H.J."/>
            <person name="Kolosova N."/>
            <person name="Cooper D."/>
            <person name="Oddy C."/>
            <person name="Ritland C.E."/>
            <person name="Kirkpatrick R."/>
            <person name="Moore R."/>
            <person name="Barber S."/>
            <person name="Holt R.A."/>
            <person name="Jones S.J."/>
            <person name="Marra M.A."/>
            <person name="Douglas C.J."/>
            <person name="Ritland K."/>
            <person name="Bohlmann J."/>
        </authorList>
    </citation>
    <scope>NUCLEOTIDE SEQUENCE</scope>
    <source>
        <tissue evidence="1">Green portion of the leader tissue</tissue>
    </source>
</reference>
<dbReference type="EMBL" id="EF082085">
    <property type="protein sequence ID" value="ABK21463.1"/>
    <property type="molecule type" value="mRNA"/>
</dbReference>
<protein>
    <submittedName>
        <fullName evidence="1">Uncharacterized protein</fullName>
    </submittedName>
</protein>
<proteinExistence type="evidence at transcript level"/>
<sequence>MVTGVTLAGACLGLTTQLLSNGMRKLPLMRHPWEHVIGMGLGALFTNQLIQWEAKLQEDLDKKLGEAKAANRRRLSGSDEDLATGLSRFQWRK</sequence>
<accession>A9NLF2</accession>
<name>A9NLF2_PICSI</name>
<dbReference type="AlphaFoldDB" id="A9NLF2"/>
<evidence type="ECO:0000313" key="1">
    <source>
        <dbReference type="EMBL" id="ABK21463.1"/>
    </source>
</evidence>
<organism evidence="1">
    <name type="scientific">Picea sitchensis</name>
    <name type="common">Sitka spruce</name>
    <name type="synonym">Pinus sitchensis</name>
    <dbReference type="NCBI Taxonomy" id="3332"/>
    <lineage>
        <taxon>Eukaryota</taxon>
        <taxon>Viridiplantae</taxon>
        <taxon>Streptophyta</taxon>
        <taxon>Embryophyta</taxon>
        <taxon>Tracheophyta</taxon>
        <taxon>Spermatophyta</taxon>
        <taxon>Pinopsida</taxon>
        <taxon>Pinidae</taxon>
        <taxon>Conifers I</taxon>
        <taxon>Pinales</taxon>
        <taxon>Pinaceae</taxon>
        <taxon>Picea</taxon>
    </lineage>
</organism>
<dbReference type="PANTHER" id="PTHR36052">
    <property type="entry name" value="EXCITATORY AMINO ACID TRANSPORTER"/>
    <property type="match status" value="1"/>
</dbReference>
<dbReference type="PANTHER" id="PTHR36052:SF1">
    <property type="entry name" value="EXCITATORY AMINO ACID TRANSPORTER"/>
    <property type="match status" value="1"/>
</dbReference>